<sequence>MLALFVLVTVIFTAYRQRGPTQEQRDALALMQKDYRPTRGVNAFPLLWFMRYDVPEEQLAARMAADVEAVRYKLAAGEIVGNHEPDAPPLAEPPIDATALCEIRAPGCLAKVVTHPEGVRTILASHPALMARAQAFDHTDFYWNEFLPRVVQIAHPGVAQQLWLSAFALQYVDGDHAGALTSTCRNLGAWRRMQQGTNSLIGAMIAASHGDGAIHLLADMLAGLRAGEAVPAECVSAAQPIAAADVDRCAQMAGEFRAQTSILRDVAAQSAQRPWWERAINWLSFEERQTKAWIAENFASYCGEAAVAHMLADQSSRSAPSRPLMHRPECVSSLIGCILSDIAAPAYADYDQRTLDFAAHLRLAATLLWLHDNPGGTLSERFERRPASLRSARHASGVDVTRGLLYVDNFHAQREARFELPVSSVSADGTLAAQRLAQPHP</sequence>
<dbReference type="RefSeq" id="WP_379988742.1">
    <property type="nucleotide sequence ID" value="NZ_JBHSMO010000003.1"/>
</dbReference>
<gene>
    <name evidence="1" type="ORF">GCM10009105_12250</name>
</gene>
<name>A0ABN1IEJ8_9GAMM</name>
<evidence type="ECO:0000313" key="1">
    <source>
        <dbReference type="EMBL" id="GAA0710797.1"/>
    </source>
</evidence>
<protein>
    <recommendedName>
        <fullName evidence="3">DUF4274 domain-containing protein</fullName>
    </recommendedName>
</protein>
<proteinExistence type="predicted"/>
<evidence type="ECO:0000313" key="2">
    <source>
        <dbReference type="Proteomes" id="UP001501523"/>
    </source>
</evidence>
<evidence type="ECO:0008006" key="3">
    <source>
        <dbReference type="Google" id="ProtNLM"/>
    </source>
</evidence>
<organism evidence="1 2">
    <name type="scientific">Dokdonella soli</name>
    <dbReference type="NCBI Taxonomy" id="529810"/>
    <lineage>
        <taxon>Bacteria</taxon>
        <taxon>Pseudomonadati</taxon>
        <taxon>Pseudomonadota</taxon>
        <taxon>Gammaproteobacteria</taxon>
        <taxon>Lysobacterales</taxon>
        <taxon>Rhodanobacteraceae</taxon>
        <taxon>Dokdonella</taxon>
    </lineage>
</organism>
<comment type="caution">
    <text evidence="1">The sequence shown here is derived from an EMBL/GenBank/DDBJ whole genome shotgun (WGS) entry which is preliminary data.</text>
</comment>
<accession>A0ABN1IEJ8</accession>
<dbReference type="EMBL" id="BAAAEU010000006">
    <property type="protein sequence ID" value="GAA0710797.1"/>
    <property type="molecule type" value="Genomic_DNA"/>
</dbReference>
<dbReference type="Proteomes" id="UP001501523">
    <property type="component" value="Unassembled WGS sequence"/>
</dbReference>
<reference evidence="1 2" key="1">
    <citation type="journal article" date="2019" name="Int. J. Syst. Evol. Microbiol.">
        <title>The Global Catalogue of Microorganisms (GCM) 10K type strain sequencing project: providing services to taxonomists for standard genome sequencing and annotation.</title>
        <authorList>
            <consortium name="The Broad Institute Genomics Platform"/>
            <consortium name="The Broad Institute Genome Sequencing Center for Infectious Disease"/>
            <person name="Wu L."/>
            <person name="Ma J."/>
        </authorList>
    </citation>
    <scope>NUCLEOTIDE SEQUENCE [LARGE SCALE GENOMIC DNA]</scope>
    <source>
        <strain evidence="1 2">JCM 15421</strain>
    </source>
</reference>
<keyword evidence="2" id="KW-1185">Reference proteome</keyword>